<feature type="compositionally biased region" description="Basic and acidic residues" evidence="2">
    <location>
        <begin position="514"/>
        <end position="528"/>
    </location>
</feature>
<evidence type="ECO:0000256" key="2">
    <source>
        <dbReference type="SAM" id="MobiDB-lite"/>
    </source>
</evidence>
<keyword evidence="4" id="KW-1185">Reference proteome</keyword>
<dbReference type="Proteomes" id="UP001178461">
    <property type="component" value="Chromosome 11"/>
</dbReference>
<dbReference type="AlphaFoldDB" id="A0AA35PFN5"/>
<feature type="region of interest" description="Disordered" evidence="2">
    <location>
        <begin position="501"/>
        <end position="592"/>
    </location>
</feature>
<proteinExistence type="predicted"/>
<evidence type="ECO:0000256" key="1">
    <source>
        <dbReference type="SAM" id="Coils"/>
    </source>
</evidence>
<protein>
    <submittedName>
        <fullName evidence="3">Uncharacterized protein</fullName>
    </submittedName>
</protein>
<organism evidence="3 4">
    <name type="scientific">Podarcis lilfordi</name>
    <name type="common">Lilford's wall lizard</name>
    <dbReference type="NCBI Taxonomy" id="74358"/>
    <lineage>
        <taxon>Eukaryota</taxon>
        <taxon>Metazoa</taxon>
        <taxon>Chordata</taxon>
        <taxon>Craniata</taxon>
        <taxon>Vertebrata</taxon>
        <taxon>Euteleostomi</taxon>
        <taxon>Lepidosauria</taxon>
        <taxon>Squamata</taxon>
        <taxon>Bifurcata</taxon>
        <taxon>Unidentata</taxon>
        <taxon>Episquamata</taxon>
        <taxon>Laterata</taxon>
        <taxon>Lacertibaenia</taxon>
        <taxon>Lacertidae</taxon>
        <taxon>Podarcis</taxon>
    </lineage>
</organism>
<keyword evidence="1" id="KW-0175">Coiled coil</keyword>
<name>A0AA35PFN5_9SAUR</name>
<sequence length="647" mass="72759">MDSRGERPVPLPRAAAKVGRPMAKLPAGSLTFQGSACQDNSLLRGDKQNNELHTPLMNRSEQKKLQEENLRLKYELEDLRSQYEQLIKEGKNECFEERRVNFLKAQVLQLERQVLLLTEGLSSRAALMLQSNNSLEALIDKLSFFLSAEGTATEVTIPRPELLQVIEICEAMRLKLQRNQQISDLSKLALPWTMGGNLVTQPITLLDVCYGKIENLNLRYVSTLEGKLSKLRRHLLAVRQNLGFVLAPGQMSSEAAQHILPTAVYARLINHATQCQQSVEECCNDLLTLTLLVPSAPWEILENSLSQEFTVENVLATLPAFPKGAPQQRAKRAAEALVKAQNYSRQMAMQQILALQAELNFHRNLYNLQVKYTEAVFDGIKQAYHTFQDNVAMVLCSPLQDVFSSYTKLKAEASEAALRDFLTAFRNNAEQIQYAVETLAPPVNQQHEGDEALSEFGKEFFLSLERSLKVCGEQRDKAASEMETLQTELDQAFETLRNLRDQKAKKAGASQRFPKQEDDRADGLEERGLNVLPKHKPKPEPTSTFPVDRHSLSLKHASVTERESVNPSSKQKMESSDGLNVQQKGKLLHRSKSMKNTERFSGGMIFSCLLHFLRVSLIDASKCIRTKISMCQFACDSFHGPSKKATV</sequence>
<dbReference type="EMBL" id="OX395136">
    <property type="protein sequence ID" value="CAI5787226.1"/>
    <property type="molecule type" value="Genomic_DNA"/>
</dbReference>
<evidence type="ECO:0000313" key="3">
    <source>
        <dbReference type="EMBL" id="CAI5787226.1"/>
    </source>
</evidence>
<feature type="region of interest" description="Disordered" evidence="2">
    <location>
        <begin position="1"/>
        <end position="20"/>
    </location>
</feature>
<feature type="coiled-coil region" evidence="1">
    <location>
        <begin position="62"/>
        <end position="89"/>
    </location>
</feature>
<reference evidence="3" key="1">
    <citation type="submission" date="2022-12" db="EMBL/GenBank/DDBJ databases">
        <authorList>
            <person name="Alioto T."/>
            <person name="Alioto T."/>
            <person name="Gomez Garrido J."/>
        </authorList>
    </citation>
    <scope>NUCLEOTIDE SEQUENCE</scope>
</reference>
<evidence type="ECO:0000313" key="4">
    <source>
        <dbReference type="Proteomes" id="UP001178461"/>
    </source>
</evidence>
<gene>
    <name evidence="3" type="ORF">PODLI_1B022832</name>
</gene>
<accession>A0AA35PFN5</accession>